<dbReference type="Pfam" id="PF00172">
    <property type="entry name" value="Zn_clus"/>
    <property type="match status" value="1"/>
</dbReference>
<dbReference type="Proteomes" id="UP001152533">
    <property type="component" value="Unassembled WGS sequence"/>
</dbReference>
<feature type="compositionally biased region" description="Polar residues" evidence="2">
    <location>
        <begin position="123"/>
        <end position="139"/>
    </location>
</feature>
<dbReference type="InterPro" id="IPR001138">
    <property type="entry name" value="Zn2Cys6_DnaBD"/>
</dbReference>
<evidence type="ECO:0000313" key="5">
    <source>
        <dbReference type="Proteomes" id="UP001152533"/>
    </source>
</evidence>
<dbReference type="GO" id="GO:0008270">
    <property type="term" value="F:zinc ion binding"/>
    <property type="evidence" value="ECO:0007669"/>
    <property type="project" value="InterPro"/>
</dbReference>
<evidence type="ECO:0000259" key="3">
    <source>
        <dbReference type="Pfam" id="PF00172"/>
    </source>
</evidence>
<evidence type="ECO:0000256" key="2">
    <source>
        <dbReference type="SAM" id="MobiDB-lite"/>
    </source>
</evidence>
<accession>A0A9W4W3V6</accession>
<dbReference type="CDD" id="cd00067">
    <property type="entry name" value="GAL4"/>
    <property type="match status" value="1"/>
</dbReference>
<dbReference type="PANTHER" id="PTHR47256">
    <property type="entry name" value="ZN(II)2CYS6 TRANSCRIPTION FACTOR (EUROFUNG)-RELATED"/>
    <property type="match status" value="1"/>
</dbReference>
<evidence type="ECO:0000256" key="1">
    <source>
        <dbReference type="ARBA" id="ARBA00023242"/>
    </source>
</evidence>
<dbReference type="InterPro" id="IPR053187">
    <property type="entry name" value="Notoamide_regulator"/>
</dbReference>
<organism evidence="4 5">
    <name type="scientific">Colletotrichum noveboracense</name>
    <dbReference type="NCBI Taxonomy" id="2664923"/>
    <lineage>
        <taxon>Eukaryota</taxon>
        <taxon>Fungi</taxon>
        <taxon>Dikarya</taxon>
        <taxon>Ascomycota</taxon>
        <taxon>Pezizomycotina</taxon>
        <taxon>Sordariomycetes</taxon>
        <taxon>Hypocreomycetidae</taxon>
        <taxon>Glomerellales</taxon>
        <taxon>Glomerellaceae</taxon>
        <taxon>Colletotrichum</taxon>
        <taxon>Colletotrichum gloeosporioides species complex</taxon>
    </lineage>
</organism>
<feature type="region of interest" description="Disordered" evidence="2">
    <location>
        <begin position="114"/>
        <end position="157"/>
    </location>
</feature>
<feature type="compositionally biased region" description="Polar residues" evidence="2">
    <location>
        <begin position="146"/>
        <end position="155"/>
    </location>
</feature>
<dbReference type="AlphaFoldDB" id="A0A9W4W3V6"/>
<proteinExistence type="predicted"/>
<dbReference type="EMBL" id="CAMGZC010000030">
    <property type="protein sequence ID" value="CAI0641832.1"/>
    <property type="molecule type" value="Genomic_DNA"/>
</dbReference>
<keyword evidence="1" id="KW-0539">Nucleus</keyword>
<dbReference type="Gene3D" id="4.10.240.10">
    <property type="entry name" value="Zn(2)-C6 fungal-type DNA-binding domain"/>
    <property type="match status" value="1"/>
</dbReference>
<gene>
    <name evidence="4" type="ORF">CGXH109_LOCUS8183</name>
</gene>
<name>A0A9W4W3V6_9PEZI</name>
<evidence type="ECO:0000313" key="4">
    <source>
        <dbReference type="EMBL" id="CAI0641832.1"/>
    </source>
</evidence>
<dbReference type="InterPro" id="IPR036864">
    <property type="entry name" value="Zn2-C6_fun-type_DNA-bd_sf"/>
</dbReference>
<feature type="non-terminal residue" evidence="4">
    <location>
        <position position="227"/>
    </location>
</feature>
<sequence>TPSLKTSRTNLLVSDKCSADRPKCSQCTSRGFDCRYTADPSESRSASMKRKFTELERQNDCLNGFFRAIRAMPEFQAHEVLRRIRSGASAEDVLREVEGGVLLLQLYDRPERKHRDSRRDIASITTRPTGTTEPASATKPTGLLTPENSFESVSPQLPWDSRSASLSHKQAGDEGVAGYRAHHCVSALLEKKPSFYAEAIELGVWMDFGSDWGVRSHIVMRACDQNM</sequence>
<comment type="caution">
    <text evidence="4">The sequence shown here is derived from an EMBL/GenBank/DDBJ whole genome shotgun (WGS) entry which is preliminary data.</text>
</comment>
<dbReference type="GO" id="GO:0000981">
    <property type="term" value="F:DNA-binding transcription factor activity, RNA polymerase II-specific"/>
    <property type="evidence" value="ECO:0007669"/>
    <property type="project" value="InterPro"/>
</dbReference>
<protein>
    <recommendedName>
        <fullName evidence="3">Zn(2)-C6 fungal-type domain-containing protein</fullName>
    </recommendedName>
</protein>
<reference evidence="4" key="1">
    <citation type="submission" date="2022-08" db="EMBL/GenBank/DDBJ databases">
        <authorList>
            <person name="Giroux E."/>
            <person name="Giroux E."/>
        </authorList>
    </citation>
    <scope>NUCLEOTIDE SEQUENCE</scope>
    <source>
        <strain evidence="4">H1091258</strain>
    </source>
</reference>
<dbReference type="PANTHER" id="PTHR47256:SF1">
    <property type="entry name" value="ZN(II)2CYS6 TRANSCRIPTION FACTOR (EUROFUNG)"/>
    <property type="match status" value="1"/>
</dbReference>
<feature type="domain" description="Zn(2)-C6 fungal-type" evidence="3">
    <location>
        <begin position="16"/>
        <end position="38"/>
    </location>
</feature>
<keyword evidence="5" id="KW-1185">Reference proteome</keyword>